<keyword evidence="3" id="KW-1185">Reference proteome</keyword>
<feature type="compositionally biased region" description="Basic and acidic residues" evidence="1">
    <location>
        <begin position="1"/>
        <end position="12"/>
    </location>
</feature>
<proteinExistence type="predicted"/>
<accession>A0AA39XIW2</accession>
<name>A0AA39XIW2_9PEZI</name>
<gene>
    <name evidence="2" type="ORF">B0T17DRAFT_594618</name>
</gene>
<sequence>MDTRRADGRSLEKLPGSPCQIGAPTPQETLRAGELFRDSPLQLTELPRLAAGSAYYSLCHYAHAVRGATSCLKWKAPSAFLGLAGGQTIRPASSGQWSAQIYWCQCDLDWNEGLDAAPLWQPSSVVHKVLAHKSSSQLTPRSNIGTGKPGKINKYVTIPPRIIWSSDVVEPPSPFKSCT</sequence>
<comment type="caution">
    <text evidence="2">The sequence shown here is derived from an EMBL/GenBank/DDBJ whole genome shotgun (WGS) entry which is preliminary data.</text>
</comment>
<feature type="region of interest" description="Disordered" evidence="1">
    <location>
        <begin position="1"/>
        <end position="25"/>
    </location>
</feature>
<evidence type="ECO:0000313" key="3">
    <source>
        <dbReference type="Proteomes" id="UP001174934"/>
    </source>
</evidence>
<dbReference type="EMBL" id="JAULSR010000001">
    <property type="protein sequence ID" value="KAK0634848.1"/>
    <property type="molecule type" value="Genomic_DNA"/>
</dbReference>
<protein>
    <submittedName>
        <fullName evidence="2">Uncharacterized protein</fullName>
    </submittedName>
</protein>
<dbReference type="AlphaFoldDB" id="A0AA39XIW2"/>
<evidence type="ECO:0000256" key="1">
    <source>
        <dbReference type="SAM" id="MobiDB-lite"/>
    </source>
</evidence>
<evidence type="ECO:0000313" key="2">
    <source>
        <dbReference type="EMBL" id="KAK0634848.1"/>
    </source>
</evidence>
<organism evidence="2 3">
    <name type="scientific">Bombardia bombarda</name>
    <dbReference type="NCBI Taxonomy" id="252184"/>
    <lineage>
        <taxon>Eukaryota</taxon>
        <taxon>Fungi</taxon>
        <taxon>Dikarya</taxon>
        <taxon>Ascomycota</taxon>
        <taxon>Pezizomycotina</taxon>
        <taxon>Sordariomycetes</taxon>
        <taxon>Sordariomycetidae</taxon>
        <taxon>Sordariales</taxon>
        <taxon>Lasiosphaeriaceae</taxon>
        <taxon>Bombardia</taxon>
    </lineage>
</organism>
<reference evidence="2" key="1">
    <citation type="submission" date="2023-06" db="EMBL/GenBank/DDBJ databases">
        <title>Genome-scale phylogeny and comparative genomics of the fungal order Sordariales.</title>
        <authorList>
            <consortium name="Lawrence Berkeley National Laboratory"/>
            <person name="Hensen N."/>
            <person name="Bonometti L."/>
            <person name="Westerberg I."/>
            <person name="Brannstrom I.O."/>
            <person name="Guillou S."/>
            <person name="Cros-Aarteil S."/>
            <person name="Calhoun S."/>
            <person name="Haridas S."/>
            <person name="Kuo A."/>
            <person name="Mondo S."/>
            <person name="Pangilinan J."/>
            <person name="Riley R."/>
            <person name="LaButti K."/>
            <person name="Andreopoulos B."/>
            <person name="Lipzen A."/>
            <person name="Chen C."/>
            <person name="Yanf M."/>
            <person name="Daum C."/>
            <person name="Ng V."/>
            <person name="Clum A."/>
            <person name="Steindorff A."/>
            <person name="Ohm R."/>
            <person name="Martin F."/>
            <person name="Silar P."/>
            <person name="Natvig D."/>
            <person name="Lalanne C."/>
            <person name="Gautier V."/>
            <person name="Ament-velasquez S.L."/>
            <person name="Kruys A."/>
            <person name="Hutchinson M.I."/>
            <person name="Powell A.J."/>
            <person name="Barry K."/>
            <person name="Miller A.N."/>
            <person name="Grigoriev I.V."/>
            <person name="Debuchy R."/>
            <person name="Gladieux P."/>
            <person name="Thoren M.H."/>
            <person name="Johannesson H."/>
        </authorList>
    </citation>
    <scope>NUCLEOTIDE SEQUENCE</scope>
    <source>
        <strain evidence="2">SMH3391-2</strain>
    </source>
</reference>
<dbReference type="Proteomes" id="UP001174934">
    <property type="component" value="Unassembled WGS sequence"/>
</dbReference>